<evidence type="ECO:0000313" key="2">
    <source>
        <dbReference type="WBParaSite" id="TREG1_143980.1"/>
    </source>
</evidence>
<dbReference type="Proteomes" id="UP000050795">
    <property type="component" value="Unassembled WGS sequence"/>
</dbReference>
<name>A0AA85JCQ7_TRIRE</name>
<dbReference type="WBParaSite" id="TREG1_143980.1">
    <property type="protein sequence ID" value="TREG1_143980.1"/>
    <property type="gene ID" value="TREG1_143980"/>
</dbReference>
<protein>
    <submittedName>
        <fullName evidence="2">Uncharacterized protein</fullName>
    </submittedName>
</protein>
<sequence length="304" mass="35541">MVKEDIVLLKGVVLLISLLIAIHDVKTYTLKDNLTDAIQQYSHVYQKAELVEYDLLKMATNKDLKFTQEQFEIEHQKVEREYMLTWAVGYLEAVKDIWGLRNNADIAKLQLQYSGESSKIPKNSCYHMESRTENENTRKTIRYGCDVMHKYASLKWQTRLHLDNLTATYLQELDRRDSSKFKEDRGVNYFLKKEGFANAKAIMQIHRGFTEKYCLSALSEFIKYEGVKLSSDSNKQMKVLNDAVGKFNKSAEYLGGAVKTMEYRRVEFMRYDHPYRRAVALVKEMDEESKHEYAPLETSEEGDE</sequence>
<accession>A0AA85JCQ7</accession>
<evidence type="ECO:0000313" key="1">
    <source>
        <dbReference type="Proteomes" id="UP000050795"/>
    </source>
</evidence>
<organism evidence="1 2">
    <name type="scientific">Trichobilharzia regenti</name>
    <name type="common">Nasal bird schistosome</name>
    <dbReference type="NCBI Taxonomy" id="157069"/>
    <lineage>
        <taxon>Eukaryota</taxon>
        <taxon>Metazoa</taxon>
        <taxon>Spiralia</taxon>
        <taxon>Lophotrochozoa</taxon>
        <taxon>Platyhelminthes</taxon>
        <taxon>Trematoda</taxon>
        <taxon>Digenea</taxon>
        <taxon>Strigeidida</taxon>
        <taxon>Schistosomatoidea</taxon>
        <taxon>Schistosomatidae</taxon>
        <taxon>Trichobilharzia</taxon>
    </lineage>
</organism>
<dbReference type="AlphaFoldDB" id="A0AA85JCQ7"/>
<keyword evidence="1" id="KW-1185">Reference proteome</keyword>
<reference evidence="1" key="1">
    <citation type="submission" date="2022-06" db="EMBL/GenBank/DDBJ databases">
        <authorList>
            <person name="Berger JAMES D."/>
            <person name="Berger JAMES D."/>
        </authorList>
    </citation>
    <scope>NUCLEOTIDE SEQUENCE [LARGE SCALE GENOMIC DNA]</scope>
</reference>
<proteinExistence type="predicted"/>
<reference evidence="2" key="2">
    <citation type="submission" date="2023-11" db="UniProtKB">
        <authorList>
            <consortium name="WormBaseParasite"/>
        </authorList>
    </citation>
    <scope>IDENTIFICATION</scope>
</reference>